<dbReference type="PANTHER" id="PTHR43473">
    <property type="entry name" value="MAGNESIUM-CHELATASE SUBUNIT CHLD, CHLOROPLASTIC"/>
    <property type="match status" value="1"/>
</dbReference>
<evidence type="ECO:0000256" key="2">
    <source>
        <dbReference type="SAM" id="MobiDB-lite"/>
    </source>
</evidence>
<dbReference type="PANTHER" id="PTHR43473:SF2">
    <property type="entry name" value="MAGNESIUM-CHELATASE SUBUNIT CHLD, CHLOROPLASTIC"/>
    <property type="match status" value="1"/>
</dbReference>
<evidence type="ECO:0000256" key="1">
    <source>
        <dbReference type="ARBA" id="ARBA00005799"/>
    </source>
</evidence>
<feature type="region of interest" description="Disordered" evidence="2">
    <location>
        <begin position="278"/>
        <end position="315"/>
    </location>
</feature>
<organism evidence="4 5">
    <name type="scientific">Ruegeria atlantica</name>
    <dbReference type="NCBI Taxonomy" id="81569"/>
    <lineage>
        <taxon>Bacteria</taxon>
        <taxon>Pseudomonadati</taxon>
        <taxon>Pseudomonadota</taxon>
        <taxon>Alphaproteobacteria</taxon>
        <taxon>Rhodobacterales</taxon>
        <taxon>Roseobacteraceae</taxon>
        <taxon>Ruegeria</taxon>
    </lineage>
</organism>
<feature type="domain" description="VWFA" evidence="3">
    <location>
        <begin position="362"/>
        <end position="542"/>
    </location>
</feature>
<evidence type="ECO:0000313" key="4">
    <source>
        <dbReference type="EMBL" id="NOE16626.1"/>
    </source>
</evidence>
<dbReference type="AlphaFoldDB" id="A0AA90YWZ6"/>
<dbReference type="InterPro" id="IPR002035">
    <property type="entry name" value="VWF_A"/>
</dbReference>
<comment type="similarity">
    <text evidence="1">Belongs to the Mg-chelatase subunits D/I family.</text>
</comment>
<dbReference type="Proteomes" id="UP000597886">
    <property type="component" value="Unassembled WGS sequence"/>
</dbReference>
<comment type="caution">
    <text evidence="4">The sequence shown here is derived from an EMBL/GenBank/DDBJ whole genome shotgun (WGS) entry which is preliminary data.</text>
</comment>
<accession>A0AA90YWZ6</accession>
<evidence type="ECO:0000259" key="3">
    <source>
        <dbReference type="PROSITE" id="PS50234"/>
    </source>
</evidence>
<protein>
    <submittedName>
        <fullName evidence="4">Magnesium chelatase subunit D</fullName>
    </submittedName>
</protein>
<dbReference type="Pfam" id="PF13519">
    <property type="entry name" value="VWA_2"/>
    <property type="match status" value="1"/>
</dbReference>
<evidence type="ECO:0000313" key="5">
    <source>
        <dbReference type="Proteomes" id="UP000597886"/>
    </source>
</evidence>
<dbReference type="InterPro" id="IPR036465">
    <property type="entry name" value="vWFA_dom_sf"/>
</dbReference>
<dbReference type="NCBIfam" id="NF009943">
    <property type="entry name" value="PRK13406.1"/>
    <property type="match status" value="1"/>
</dbReference>
<name>A0AA90YWZ6_9RHOB</name>
<dbReference type="SMART" id="SM00327">
    <property type="entry name" value="VWA"/>
    <property type="match status" value="1"/>
</dbReference>
<dbReference type="EMBL" id="WVRA01000001">
    <property type="protein sequence ID" value="NOE16626.1"/>
    <property type="molecule type" value="Genomic_DNA"/>
</dbReference>
<gene>
    <name evidence="4" type="ORF">GS634_00645</name>
</gene>
<reference evidence="4" key="1">
    <citation type="submission" date="2019-12" db="EMBL/GenBank/DDBJ databases">
        <title>Ruegeria JWLKs population differentiation of coral mucus and skeleton niches.</title>
        <authorList>
            <person name="Luo D."/>
        </authorList>
    </citation>
    <scope>NUCLEOTIDE SEQUENCE</scope>
    <source>
        <strain evidence="4">HKCCD6181</strain>
    </source>
</reference>
<dbReference type="Gene3D" id="3.40.50.410">
    <property type="entry name" value="von Willebrand factor, type A domain"/>
    <property type="match status" value="1"/>
</dbReference>
<feature type="compositionally biased region" description="Basic residues" evidence="2">
    <location>
        <begin position="300"/>
        <end position="314"/>
    </location>
</feature>
<dbReference type="SUPFAM" id="SSF53300">
    <property type="entry name" value="vWA-like"/>
    <property type="match status" value="1"/>
</dbReference>
<feature type="region of interest" description="Disordered" evidence="2">
    <location>
        <begin position="238"/>
        <end position="260"/>
    </location>
</feature>
<dbReference type="CDD" id="cd01451">
    <property type="entry name" value="vWA_Magnesium_chelatase"/>
    <property type="match status" value="1"/>
</dbReference>
<dbReference type="InterPro" id="IPR041628">
    <property type="entry name" value="ChlI/MoxR_AAA_lid"/>
</dbReference>
<dbReference type="InterPro" id="IPR041702">
    <property type="entry name" value="BchD/ChlD_VWA"/>
</dbReference>
<proteinExistence type="inferred from homology"/>
<sequence>MTPSPYPWAHVWRSLRLFAVDPVGLGGIVLRARAGPARDVCVATLPDLGLPHQRLHPSLTDAELFASMDFAATLAKGQQIYRQGLLHRPAAYHLCMAERCHSQLAAKLTRSLDEGHSCLIAFDEGAEPEETLAPALADRLALRIDLTDLRACDPPAIDTEELIHARTLLPAVQATASDISTLVHLSARLGVSSLRAPSFTLKAARCNAALNGRVSVETEDLEIAATLVLAHRATCLPAPEPEAEAPTPEQPVPSSALDSNPDQDVLVEAVRMALPEGILPHASPRRAGATGTGAGDARIAKQRGRPIASRRRRPDGRSRVDLIATLRMAAPWQKLRRAAEDHVSVLPSDICLKRFETQTERLLIFLVDASGSAARARLNEAKGAVEHLLARAYSHRDHVALIGFRNDSADVLLPPNRSLVLAKRRLAALPGGGATPLADGLQCAGIMAGSAHKRGMTPTVILLTDGRANVALDGQRNRQKATEDAEHTADWLRASKIRSVVLDTAIRPQKALQSLAHRMGADHVALPRATTVGLTRAIETAVHT</sequence>
<dbReference type="RefSeq" id="WP_171327831.1">
    <property type="nucleotide sequence ID" value="NZ_WVRA01000001.1"/>
</dbReference>
<dbReference type="Gene3D" id="1.10.8.80">
    <property type="entry name" value="Magnesium chelatase subunit I, C-Terminal domain"/>
    <property type="match status" value="1"/>
</dbReference>
<dbReference type="PROSITE" id="PS50234">
    <property type="entry name" value="VWFA"/>
    <property type="match status" value="1"/>
</dbReference>
<dbReference type="Pfam" id="PF17863">
    <property type="entry name" value="AAA_lid_2"/>
    <property type="match status" value="1"/>
</dbReference>